<gene>
    <name evidence="2" type="ORF">PQU98_07925</name>
</gene>
<dbReference type="Gene3D" id="3.40.630.30">
    <property type="match status" value="1"/>
</dbReference>
<feature type="domain" description="BioF2-like acetyltransferase" evidence="1">
    <location>
        <begin position="125"/>
        <end position="268"/>
    </location>
</feature>
<evidence type="ECO:0000313" key="2">
    <source>
        <dbReference type="EMBL" id="MDC7676053.1"/>
    </source>
</evidence>
<dbReference type="EC" id="2.3.1.-" evidence="2"/>
<dbReference type="InterPro" id="IPR038740">
    <property type="entry name" value="BioF2-like_GNAT_dom"/>
</dbReference>
<dbReference type="GO" id="GO:0016746">
    <property type="term" value="F:acyltransferase activity"/>
    <property type="evidence" value="ECO:0007669"/>
    <property type="project" value="UniProtKB-KW"/>
</dbReference>
<dbReference type="EMBL" id="JAQQKV010000001">
    <property type="protein sequence ID" value="MDC7676053.1"/>
    <property type="molecule type" value="Genomic_DNA"/>
</dbReference>
<keyword evidence="2" id="KW-0012">Acyltransferase</keyword>
<keyword evidence="2" id="KW-0808">Transferase</keyword>
<sequence length="357" mass="39973">MIRATPDFRSPLLSPEFTQIVANIRHDVRVAVYRRKGQTIGFLPHHRRAGGMARPVGAPFSDYTAFISFPDPDIAIAEALRLAHIDRFQVIGLIDPYGVFGDIGGQTDHACGIDLTQPLDHIPHKHVKNINRLRRRLEEQHGEVAFITPDRNPDHFELMLRLKREQARTTGLHDFLAPKWVDTLMRQLFAATVEGLHGQMLTLSVGGKGIIFHYGVRLGDVMHPWISSFDPAYSAFSPGQVFLAGCADVLKADGVDYYDLSTGEQHYKTAFGNTHRTVTHGHVYGDSMAGRCAAHTSAWTREITQSLSPRMAEITVRLNRRLDQICALELDTPARLRGIWRAALATPQRLKLPEPRG</sequence>
<reference evidence="2 3" key="1">
    <citation type="submission" date="2023-01" db="EMBL/GenBank/DDBJ databases">
        <title>Novel species of the genus Asticcacaulis isolated from rivers.</title>
        <authorList>
            <person name="Lu H."/>
        </authorList>
    </citation>
    <scope>NUCLEOTIDE SEQUENCE [LARGE SCALE GENOMIC DNA]</scope>
    <source>
        <strain evidence="2 3">LKC15W</strain>
    </source>
</reference>
<proteinExistence type="predicted"/>
<dbReference type="Proteomes" id="UP001218579">
    <property type="component" value="Unassembled WGS sequence"/>
</dbReference>
<dbReference type="SUPFAM" id="SSF55729">
    <property type="entry name" value="Acyl-CoA N-acyltransferases (Nat)"/>
    <property type="match status" value="1"/>
</dbReference>
<name>A0ABT5HIL8_9CAUL</name>
<keyword evidence="3" id="KW-1185">Reference proteome</keyword>
<evidence type="ECO:0000313" key="3">
    <source>
        <dbReference type="Proteomes" id="UP001218579"/>
    </source>
</evidence>
<evidence type="ECO:0000259" key="1">
    <source>
        <dbReference type="Pfam" id="PF13480"/>
    </source>
</evidence>
<protein>
    <submittedName>
        <fullName evidence="2">GNAT family N-acetyltransferase</fullName>
        <ecNumber evidence="2">2.3.1.-</ecNumber>
    </submittedName>
</protein>
<dbReference type="Pfam" id="PF13480">
    <property type="entry name" value="Acetyltransf_6"/>
    <property type="match status" value="1"/>
</dbReference>
<accession>A0ABT5HIL8</accession>
<dbReference type="RefSeq" id="WP_272744359.1">
    <property type="nucleotide sequence ID" value="NZ_JAQQKV010000001.1"/>
</dbReference>
<dbReference type="InterPro" id="IPR016181">
    <property type="entry name" value="Acyl_CoA_acyltransferase"/>
</dbReference>
<comment type="caution">
    <text evidence="2">The sequence shown here is derived from an EMBL/GenBank/DDBJ whole genome shotgun (WGS) entry which is preliminary data.</text>
</comment>
<organism evidence="2 3">
    <name type="scientific">Asticcacaulis machinosus</name>
    <dbReference type="NCBI Taxonomy" id="2984211"/>
    <lineage>
        <taxon>Bacteria</taxon>
        <taxon>Pseudomonadati</taxon>
        <taxon>Pseudomonadota</taxon>
        <taxon>Alphaproteobacteria</taxon>
        <taxon>Caulobacterales</taxon>
        <taxon>Caulobacteraceae</taxon>
        <taxon>Asticcacaulis</taxon>
    </lineage>
</organism>